<evidence type="ECO:0000313" key="2">
    <source>
        <dbReference type="Proteomes" id="UP001056778"/>
    </source>
</evidence>
<dbReference type="Proteomes" id="UP001056778">
    <property type="component" value="Chromosome 9"/>
</dbReference>
<dbReference type="EMBL" id="CM043023">
    <property type="protein sequence ID" value="KAI4454934.1"/>
    <property type="molecule type" value="Genomic_DNA"/>
</dbReference>
<sequence>MGETRKRIVPRNPRYMKHGFRLCIETLHVDGPPTTENNRVEAFIQKSERRLFTSFHRQVFCWMDRWYGLTMADIRAIEDKTKEELEALRQKGEVRGMRADTD</sequence>
<accession>A0ACB9SI14</accession>
<gene>
    <name evidence="1" type="ORF">MML48_9g00011199</name>
</gene>
<proteinExistence type="predicted"/>
<organism evidence="1 2">
    <name type="scientific">Holotrichia oblita</name>
    <name type="common">Chafer beetle</name>
    <dbReference type="NCBI Taxonomy" id="644536"/>
    <lineage>
        <taxon>Eukaryota</taxon>
        <taxon>Metazoa</taxon>
        <taxon>Ecdysozoa</taxon>
        <taxon>Arthropoda</taxon>
        <taxon>Hexapoda</taxon>
        <taxon>Insecta</taxon>
        <taxon>Pterygota</taxon>
        <taxon>Neoptera</taxon>
        <taxon>Endopterygota</taxon>
        <taxon>Coleoptera</taxon>
        <taxon>Polyphaga</taxon>
        <taxon>Scarabaeiformia</taxon>
        <taxon>Scarabaeidae</taxon>
        <taxon>Melolonthinae</taxon>
        <taxon>Holotrichia</taxon>
    </lineage>
</organism>
<comment type="caution">
    <text evidence="1">The sequence shown here is derived from an EMBL/GenBank/DDBJ whole genome shotgun (WGS) entry which is preliminary data.</text>
</comment>
<protein>
    <submittedName>
        <fullName evidence="1">Phosphatidylinositol transfer protein</fullName>
    </submittedName>
</protein>
<reference evidence="1" key="1">
    <citation type="submission" date="2022-04" db="EMBL/GenBank/DDBJ databases">
        <title>Chromosome-scale genome assembly of Holotrichia oblita Faldermann.</title>
        <authorList>
            <person name="Rongchong L."/>
        </authorList>
    </citation>
    <scope>NUCLEOTIDE SEQUENCE</scope>
    <source>
        <strain evidence="1">81SQS9</strain>
    </source>
</reference>
<evidence type="ECO:0000313" key="1">
    <source>
        <dbReference type="EMBL" id="KAI4454934.1"/>
    </source>
</evidence>
<name>A0ACB9SI14_HOLOL</name>
<keyword evidence="2" id="KW-1185">Reference proteome</keyword>